<dbReference type="RefSeq" id="WP_409965705.1">
    <property type="nucleotide sequence ID" value="NZ_CP144143.1"/>
</dbReference>
<sequence>MTMKHLFLGLIASSILALTACNGNTEKKAASTEQTSAPVTETIPSDNSTENPEQGNFSELFSHYQHLTFALSSDNDKEAANASKGMLEALSKIKSDGFSAEDKTTYEDIAAEIKEHAEHISDNVGNIAHQREHLVMLSKDFYDIAKTFGTDKPLYKVFCPMYDDNKGAYWLSDSKEIKNPYYGEDMLTCGEVQEELK</sequence>
<name>A0ABZ2ELA5_9BACT</name>
<evidence type="ECO:0000256" key="1">
    <source>
        <dbReference type="SAM" id="MobiDB-lite"/>
    </source>
</evidence>
<feature type="region of interest" description="Disordered" evidence="1">
    <location>
        <begin position="28"/>
        <end position="56"/>
    </location>
</feature>
<evidence type="ECO:0000313" key="4">
    <source>
        <dbReference type="EMBL" id="WWC84161.1"/>
    </source>
</evidence>
<dbReference type="Proteomes" id="UP001321305">
    <property type="component" value="Chromosome"/>
</dbReference>
<dbReference type="EMBL" id="CP144143">
    <property type="protein sequence ID" value="WWC84161.1"/>
    <property type="molecule type" value="Genomic_DNA"/>
</dbReference>
<feature type="chain" id="PRO_5045388544" description="DUF3347 domain-containing protein" evidence="2">
    <location>
        <begin position="20"/>
        <end position="197"/>
    </location>
</feature>
<dbReference type="PROSITE" id="PS51257">
    <property type="entry name" value="PROKAR_LIPOPROTEIN"/>
    <property type="match status" value="1"/>
</dbReference>
<keyword evidence="2" id="KW-0732">Signal</keyword>
<feature type="domain" description="DUF3347" evidence="3">
    <location>
        <begin position="61"/>
        <end position="151"/>
    </location>
</feature>
<organism evidence="4 5">
    <name type="scientific">Mycovorax composti</name>
    <dbReference type="NCBI Taxonomy" id="2962693"/>
    <lineage>
        <taxon>Bacteria</taxon>
        <taxon>Pseudomonadati</taxon>
        <taxon>Bacteroidota</taxon>
        <taxon>Chitinophagia</taxon>
        <taxon>Chitinophagales</taxon>
        <taxon>Chitinophagaceae</taxon>
        <taxon>Mycovorax</taxon>
    </lineage>
</organism>
<proteinExistence type="predicted"/>
<feature type="compositionally biased region" description="Polar residues" evidence="1">
    <location>
        <begin position="31"/>
        <end position="56"/>
    </location>
</feature>
<dbReference type="Pfam" id="PF11827">
    <property type="entry name" value="DUF3347"/>
    <property type="match status" value="1"/>
</dbReference>
<evidence type="ECO:0000259" key="3">
    <source>
        <dbReference type="Pfam" id="PF11827"/>
    </source>
</evidence>
<evidence type="ECO:0000313" key="5">
    <source>
        <dbReference type="Proteomes" id="UP001321305"/>
    </source>
</evidence>
<gene>
    <name evidence="4" type="ORF">PIECOFPK_01894</name>
</gene>
<keyword evidence="5" id="KW-1185">Reference proteome</keyword>
<protein>
    <recommendedName>
        <fullName evidence="3">DUF3347 domain-containing protein</fullName>
    </recommendedName>
</protein>
<feature type="signal peptide" evidence="2">
    <location>
        <begin position="1"/>
        <end position="19"/>
    </location>
</feature>
<dbReference type="InterPro" id="IPR021782">
    <property type="entry name" value="DUF3347"/>
</dbReference>
<reference evidence="5" key="1">
    <citation type="submission" date="2024-01" db="EMBL/GenBank/DDBJ databases">
        <title>Mycovorax composti gen. nov. sp. nov., a member of the family Chitinophagaceae isolated from button mushroom compost.</title>
        <authorList>
            <person name="Thai M."/>
            <person name="Bell T.L."/>
            <person name="Kertesz M.A."/>
        </authorList>
    </citation>
    <scope>NUCLEOTIDE SEQUENCE [LARGE SCALE GENOMIC DNA]</scope>
    <source>
        <strain evidence="5">C216</strain>
    </source>
</reference>
<accession>A0ABZ2ELA5</accession>
<evidence type="ECO:0000256" key="2">
    <source>
        <dbReference type="SAM" id="SignalP"/>
    </source>
</evidence>